<protein>
    <recommendedName>
        <fullName evidence="8">ABC transporter domain-containing protein</fullName>
    </recommendedName>
</protein>
<dbReference type="Gene3D" id="3.40.50.300">
    <property type="entry name" value="P-loop containing nucleotide triphosphate hydrolases"/>
    <property type="match status" value="1"/>
</dbReference>
<dbReference type="Proteomes" id="UP000009183">
    <property type="component" value="Chromosome 11"/>
</dbReference>
<evidence type="ECO:0000256" key="1">
    <source>
        <dbReference type="ARBA" id="ARBA00022448"/>
    </source>
</evidence>
<keyword evidence="5" id="KW-0472">Membrane</keyword>
<evidence type="ECO:0000256" key="5">
    <source>
        <dbReference type="ARBA" id="ARBA00023136"/>
    </source>
</evidence>
<reference evidence="7" key="1">
    <citation type="journal article" date="2007" name="Nature">
        <title>The grapevine genome sequence suggests ancestral hexaploidization in major angiosperm phyla.</title>
        <authorList>
            <consortium name="The French-Italian Public Consortium for Grapevine Genome Characterization."/>
            <person name="Jaillon O."/>
            <person name="Aury J.-M."/>
            <person name="Noel B."/>
            <person name="Policriti A."/>
            <person name="Clepet C."/>
            <person name="Casagrande A."/>
            <person name="Choisne N."/>
            <person name="Aubourg S."/>
            <person name="Vitulo N."/>
            <person name="Jubin C."/>
            <person name="Vezzi A."/>
            <person name="Legeai F."/>
            <person name="Hugueney P."/>
            <person name="Dasilva C."/>
            <person name="Horner D."/>
            <person name="Mica E."/>
            <person name="Jublot D."/>
            <person name="Poulain J."/>
            <person name="Bruyere C."/>
            <person name="Billault A."/>
            <person name="Segurens B."/>
            <person name="Gouyvenoux M."/>
            <person name="Ugarte E."/>
            <person name="Cattonaro F."/>
            <person name="Anthouard V."/>
            <person name="Vico V."/>
            <person name="Del Fabbro C."/>
            <person name="Alaux M."/>
            <person name="Di Gaspero G."/>
            <person name="Dumas V."/>
            <person name="Felice N."/>
            <person name="Paillard S."/>
            <person name="Juman I."/>
            <person name="Moroldo M."/>
            <person name="Scalabrin S."/>
            <person name="Canaguier A."/>
            <person name="Le Clainche I."/>
            <person name="Malacrida G."/>
            <person name="Durand E."/>
            <person name="Pesole G."/>
            <person name="Laucou V."/>
            <person name="Chatelet P."/>
            <person name="Merdinoglu D."/>
            <person name="Delledonne M."/>
            <person name="Pezzotti M."/>
            <person name="Lecharny A."/>
            <person name="Scarpelli C."/>
            <person name="Artiguenave F."/>
            <person name="Pe M.E."/>
            <person name="Valle G."/>
            <person name="Morgante M."/>
            <person name="Caboche M."/>
            <person name="Adam-Blondon A.-F."/>
            <person name="Weissenbach J."/>
            <person name="Quetier F."/>
            <person name="Wincker P."/>
        </authorList>
    </citation>
    <scope>NUCLEOTIDE SEQUENCE [LARGE SCALE GENOMIC DNA]</scope>
    <source>
        <strain evidence="7">cv. Pinot noir / PN40024</strain>
    </source>
</reference>
<name>F6HYJ0_VITVI</name>
<dbReference type="PANTHER" id="PTHR43499">
    <property type="entry name" value="ABC TRANSPORTER I FAMILY MEMBER 1"/>
    <property type="match status" value="1"/>
</dbReference>
<dbReference type="AlphaFoldDB" id="F6HYJ0"/>
<dbReference type="GO" id="GO:0017004">
    <property type="term" value="P:cytochrome complex assembly"/>
    <property type="evidence" value="ECO:0007669"/>
    <property type="project" value="InterPro"/>
</dbReference>
<dbReference type="InterPro" id="IPR027417">
    <property type="entry name" value="P-loop_NTPase"/>
</dbReference>
<evidence type="ECO:0008006" key="8">
    <source>
        <dbReference type="Google" id="ProtNLM"/>
    </source>
</evidence>
<dbReference type="eggNOG" id="KOG0059">
    <property type="taxonomic scope" value="Eukaryota"/>
</dbReference>
<dbReference type="HOGENOM" id="CLU_3300405_0_0_1"/>
<dbReference type="PANTHER" id="PTHR43499:SF1">
    <property type="entry name" value="ABC TRANSPORTER I FAMILY MEMBER 1"/>
    <property type="match status" value="1"/>
</dbReference>
<evidence type="ECO:0000256" key="2">
    <source>
        <dbReference type="ARBA" id="ARBA00022741"/>
    </source>
</evidence>
<dbReference type="SUPFAM" id="SSF52540">
    <property type="entry name" value="P-loop containing nucleoside triphosphate hydrolases"/>
    <property type="match status" value="1"/>
</dbReference>
<evidence type="ECO:0000313" key="7">
    <source>
        <dbReference type="Proteomes" id="UP000009183"/>
    </source>
</evidence>
<accession>F6HYJ0</accession>
<evidence type="ECO:0000313" key="6">
    <source>
        <dbReference type="EMBL" id="CCB59754.1"/>
    </source>
</evidence>
<gene>
    <name evidence="6" type="ordered locus">VIT_11s0037g00140</name>
</gene>
<dbReference type="EMBL" id="FN596499">
    <property type="protein sequence ID" value="CCB59754.1"/>
    <property type="molecule type" value="Genomic_DNA"/>
</dbReference>
<evidence type="ECO:0000256" key="4">
    <source>
        <dbReference type="ARBA" id="ARBA00022967"/>
    </source>
</evidence>
<keyword evidence="7" id="KW-1185">Reference proteome</keyword>
<keyword evidence="1" id="KW-0813">Transport</keyword>
<dbReference type="InterPro" id="IPR005895">
    <property type="entry name" value="ABC_transptr_haem_export_CcmA"/>
</dbReference>
<organism evidence="6 7">
    <name type="scientific">Vitis vinifera</name>
    <name type="common">Grape</name>
    <dbReference type="NCBI Taxonomy" id="29760"/>
    <lineage>
        <taxon>Eukaryota</taxon>
        <taxon>Viridiplantae</taxon>
        <taxon>Streptophyta</taxon>
        <taxon>Embryophyta</taxon>
        <taxon>Tracheophyta</taxon>
        <taxon>Spermatophyta</taxon>
        <taxon>Magnoliopsida</taxon>
        <taxon>eudicotyledons</taxon>
        <taxon>Gunneridae</taxon>
        <taxon>Pentapetalae</taxon>
        <taxon>rosids</taxon>
        <taxon>Vitales</taxon>
        <taxon>Vitaceae</taxon>
        <taxon>Viteae</taxon>
        <taxon>Vitis</taxon>
    </lineage>
</organism>
<keyword evidence="3" id="KW-0067">ATP-binding</keyword>
<proteinExistence type="predicted"/>
<evidence type="ECO:0000256" key="3">
    <source>
        <dbReference type="ARBA" id="ARBA00022840"/>
    </source>
</evidence>
<dbReference type="InParanoid" id="F6HYJ0"/>
<dbReference type="PaxDb" id="29760-VIT_11s0037g00140.t01"/>
<keyword evidence="2" id="KW-0547">Nucleotide-binding</keyword>
<keyword evidence="4" id="KW-1278">Translocase</keyword>
<dbReference type="GO" id="GO:0022857">
    <property type="term" value="F:transmembrane transporter activity"/>
    <property type="evidence" value="ECO:0007669"/>
    <property type="project" value="InterPro"/>
</dbReference>
<sequence>MGQRKRVQLARLLALNRPNWLLDEPSVALDDEGVKSCGSI</sequence>
<dbReference type="GO" id="GO:0005524">
    <property type="term" value="F:ATP binding"/>
    <property type="evidence" value="ECO:0007669"/>
    <property type="project" value="UniProtKB-KW"/>
</dbReference>